<protein>
    <recommendedName>
        <fullName evidence="1">UDP-glucose/GDP-mannose dehydrogenase N-terminal domain-containing protein</fullName>
    </recommendedName>
</protein>
<evidence type="ECO:0000313" key="2">
    <source>
        <dbReference type="EMBL" id="GAI13401.1"/>
    </source>
</evidence>
<organism evidence="2">
    <name type="scientific">marine sediment metagenome</name>
    <dbReference type="NCBI Taxonomy" id="412755"/>
    <lineage>
        <taxon>unclassified sequences</taxon>
        <taxon>metagenomes</taxon>
        <taxon>ecological metagenomes</taxon>
    </lineage>
</organism>
<proteinExistence type="predicted"/>
<dbReference type="InterPro" id="IPR036291">
    <property type="entry name" value="NAD(P)-bd_dom_sf"/>
</dbReference>
<dbReference type="Gene3D" id="3.40.50.720">
    <property type="entry name" value="NAD(P)-binding Rossmann-like Domain"/>
    <property type="match status" value="1"/>
</dbReference>
<evidence type="ECO:0000259" key="1">
    <source>
        <dbReference type="Pfam" id="PF03721"/>
    </source>
</evidence>
<sequence length="76" mass="8393">VIGIQRRSKRSGWKIDWLNEGKNPIGGDEPGLSELIEKVVKKGTFKVTDDFSECSDADVVLIDVQTPTDEEGIYIG</sequence>
<dbReference type="InterPro" id="IPR001732">
    <property type="entry name" value="UDP-Glc/GDP-Man_DH_N"/>
</dbReference>
<accession>X1M5N4</accession>
<dbReference type="GO" id="GO:0016616">
    <property type="term" value="F:oxidoreductase activity, acting on the CH-OH group of donors, NAD or NADP as acceptor"/>
    <property type="evidence" value="ECO:0007669"/>
    <property type="project" value="InterPro"/>
</dbReference>
<dbReference type="Pfam" id="PF03721">
    <property type="entry name" value="UDPG_MGDP_dh_N"/>
    <property type="match status" value="1"/>
</dbReference>
<dbReference type="AlphaFoldDB" id="X1M5N4"/>
<name>X1M5N4_9ZZZZ</name>
<gene>
    <name evidence="2" type="ORF">S06H3_24068</name>
</gene>
<comment type="caution">
    <text evidence="2">The sequence shown here is derived from an EMBL/GenBank/DDBJ whole genome shotgun (WGS) entry which is preliminary data.</text>
</comment>
<reference evidence="2" key="1">
    <citation type="journal article" date="2014" name="Front. Microbiol.">
        <title>High frequency of phylogenetically diverse reductive dehalogenase-homologous genes in deep subseafloor sedimentary metagenomes.</title>
        <authorList>
            <person name="Kawai M."/>
            <person name="Futagami T."/>
            <person name="Toyoda A."/>
            <person name="Takaki Y."/>
            <person name="Nishi S."/>
            <person name="Hori S."/>
            <person name="Arai W."/>
            <person name="Tsubouchi T."/>
            <person name="Morono Y."/>
            <person name="Uchiyama I."/>
            <person name="Ito T."/>
            <person name="Fujiyama A."/>
            <person name="Inagaki F."/>
            <person name="Takami H."/>
        </authorList>
    </citation>
    <scope>NUCLEOTIDE SEQUENCE</scope>
    <source>
        <strain evidence="2">Expedition CK06-06</strain>
    </source>
</reference>
<feature type="domain" description="UDP-glucose/GDP-mannose dehydrogenase N-terminal" evidence="1">
    <location>
        <begin position="14"/>
        <end position="71"/>
    </location>
</feature>
<dbReference type="GO" id="GO:0051287">
    <property type="term" value="F:NAD binding"/>
    <property type="evidence" value="ECO:0007669"/>
    <property type="project" value="InterPro"/>
</dbReference>
<feature type="non-terminal residue" evidence="2">
    <location>
        <position position="1"/>
    </location>
</feature>
<dbReference type="EMBL" id="BARV01013263">
    <property type="protein sequence ID" value="GAI13401.1"/>
    <property type="molecule type" value="Genomic_DNA"/>
</dbReference>
<dbReference type="SUPFAM" id="SSF51735">
    <property type="entry name" value="NAD(P)-binding Rossmann-fold domains"/>
    <property type="match status" value="1"/>
</dbReference>